<protein>
    <submittedName>
        <fullName evidence="4">Nuclear RNA export factor SDE5 isoform X1</fullName>
    </submittedName>
</protein>
<feature type="region of interest" description="Disordered" evidence="1">
    <location>
        <begin position="199"/>
        <end position="236"/>
    </location>
</feature>
<gene>
    <name evidence="4" type="primary">LOC111012400</name>
</gene>
<proteinExistence type="predicted"/>
<feature type="region of interest" description="Disordered" evidence="1">
    <location>
        <begin position="60"/>
        <end position="97"/>
    </location>
</feature>
<evidence type="ECO:0000256" key="1">
    <source>
        <dbReference type="SAM" id="MobiDB-lite"/>
    </source>
</evidence>
<feature type="compositionally biased region" description="Polar residues" evidence="1">
    <location>
        <begin position="81"/>
        <end position="93"/>
    </location>
</feature>
<dbReference type="Gene3D" id="3.30.1370.110">
    <property type="match status" value="1"/>
</dbReference>
<dbReference type="PANTHER" id="PTHR47872:SF3">
    <property type="entry name" value="NUCLEAR RNA EXPORT FACTOR SDE5 ISOFORM X1"/>
    <property type="match status" value="1"/>
</dbReference>
<organism evidence="3 4">
    <name type="scientific">Momordica charantia</name>
    <name type="common">Bitter gourd</name>
    <name type="synonym">Balsam pear</name>
    <dbReference type="NCBI Taxonomy" id="3673"/>
    <lineage>
        <taxon>Eukaryota</taxon>
        <taxon>Viridiplantae</taxon>
        <taxon>Streptophyta</taxon>
        <taxon>Embryophyta</taxon>
        <taxon>Tracheophyta</taxon>
        <taxon>Spermatophyta</taxon>
        <taxon>Magnoliopsida</taxon>
        <taxon>eudicotyledons</taxon>
        <taxon>Gunneridae</taxon>
        <taxon>Pentapetalae</taxon>
        <taxon>rosids</taxon>
        <taxon>fabids</taxon>
        <taxon>Cucurbitales</taxon>
        <taxon>Cucurbitaceae</taxon>
        <taxon>Momordiceae</taxon>
        <taxon>Momordica</taxon>
    </lineage>
</organism>
<dbReference type="RefSeq" id="XP_022142234.1">
    <property type="nucleotide sequence ID" value="XM_022286542.1"/>
</dbReference>
<dbReference type="PANTHER" id="PTHR47872">
    <property type="entry name" value="NUCLEAR RNA EXPORT FACTOR SDE5-RELATED"/>
    <property type="match status" value="1"/>
</dbReference>
<dbReference type="Pfam" id="PF24767">
    <property type="entry name" value="UBA_At5g58720"/>
    <property type="match status" value="1"/>
</dbReference>
<sequence>MTGKEAYGVNASKFGKEDVVLKSLLDAFGSTFSLDEIASAYLKADYSADLAAEILYQTQGSTPSSASNGKIGNGDNLCKGSENSYQGNGSQKTAKPKIQPFSAGTVSSVIGKEYARSKSSANQFTQVYKPVKVGVKVLHESSSEGDCTNFTSESHLHQDMENFLFKMLGDGFRLKREVIREVLGSCGYDMKKSMENLLNRSTIPVEERRGSGNKPNGTTTASSSSPGGNGNMASSKKGLELTNLGKTRFDLQKEILTTLFNASEEPEEELPRRRTVSKMKRSGAFGQLVSEPFKDMDAEDEKHVEHQAENSLDVDDEENTYQLLRKAVREYRGTMNEYYAAAIDVFAKGDYVRAAKLTDEGHFFRKKAQEADEQSCQLIFDPRNADTEDDEILLDLHNLGGREAVSVLKSQISSLSQIPSIKHLKVIIEANDKDTSKRSCRRLVMKLLEKESIEWTEEENGGFILIRLDTIDRKQLSFVKKMHG</sequence>
<dbReference type="AlphaFoldDB" id="A0A6J1CL01"/>
<feature type="compositionally biased region" description="Polar residues" evidence="1">
    <location>
        <begin position="60"/>
        <end position="70"/>
    </location>
</feature>
<dbReference type="Proteomes" id="UP000504603">
    <property type="component" value="Unplaced"/>
</dbReference>
<dbReference type="InterPro" id="IPR056254">
    <property type="entry name" value="At5g58720/SDE5-like_UBA-like"/>
</dbReference>
<dbReference type="KEGG" id="mcha:111012400"/>
<feature type="compositionally biased region" description="Low complexity" evidence="1">
    <location>
        <begin position="215"/>
        <end position="235"/>
    </location>
</feature>
<name>A0A6J1CL01_MOMCH</name>
<dbReference type="SMART" id="SM01162">
    <property type="entry name" value="DUF1771"/>
    <property type="match status" value="1"/>
</dbReference>
<evidence type="ECO:0000313" key="3">
    <source>
        <dbReference type="Proteomes" id="UP000504603"/>
    </source>
</evidence>
<dbReference type="Pfam" id="PF08590">
    <property type="entry name" value="DUF1771"/>
    <property type="match status" value="1"/>
</dbReference>
<dbReference type="InterPro" id="IPR013899">
    <property type="entry name" value="DUF1771"/>
</dbReference>
<reference evidence="4" key="1">
    <citation type="submission" date="2025-08" db="UniProtKB">
        <authorList>
            <consortium name="RefSeq"/>
        </authorList>
    </citation>
    <scope>IDENTIFICATION</scope>
    <source>
        <strain evidence="4">OHB3-1</strain>
    </source>
</reference>
<evidence type="ECO:0000259" key="2">
    <source>
        <dbReference type="SMART" id="SM01162"/>
    </source>
</evidence>
<dbReference type="GeneID" id="111012400"/>
<keyword evidence="3" id="KW-1185">Reference proteome</keyword>
<dbReference type="OrthoDB" id="1928104at2759"/>
<dbReference type="InterPro" id="IPR036063">
    <property type="entry name" value="Smr_dom_sf"/>
</dbReference>
<evidence type="ECO:0000313" key="4">
    <source>
        <dbReference type="RefSeq" id="XP_022142234.1"/>
    </source>
</evidence>
<accession>A0A6J1CL01</accession>
<feature type="domain" description="DUF1771" evidence="2">
    <location>
        <begin position="320"/>
        <end position="385"/>
    </location>
</feature>